<dbReference type="EMBL" id="CAJVAX010000008">
    <property type="protein sequence ID" value="CAG7623318.1"/>
    <property type="molecule type" value="Genomic_DNA"/>
</dbReference>
<dbReference type="GO" id="GO:0008941">
    <property type="term" value="F:nitric oxide dioxygenase NAD(P)H activity"/>
    <property type="evidence" value="ECO:0007669"/>
    <property type="project" value="UniProtKB-EC"/>
</dbReference>
<evidence type="ECO:0000256" key="1">
    <source>
        <dbReference type="ARBA" id="ARBA00001974"/>
    </source>
</evidence>
<dbReference type="PANTHER" id="PTHR47354">
    <property type="entry name" value="NADH OXIDOREDUCTASE HCR"/>
    <property type="match status" value="1"/>
</dbReference>
<evidence type="ECO:0000259" key="2">
    <source>
        <dbReference type="Pfam" id="PF00175"/>
    </source>
</evidence>
<keyword evidence="4" id="KW-1185">Reference proteome</keyword>
<sequence>MGITPMLAMLDHLARTSCVRQVTVVHAARSPRDHPHREEQAELVARLAGAELQLWYETDAHLSAHTGARSGRPALGHLRPRPDSTAYLCGPLPFMRAVRGDLLALGVHPSAVHYEVFGPDLWRSR</sequence>
<comment type="caution">
    <text evidence="3">The sequence shown here is derived from an EMBL/GenBank/DDBJ whole genome shotgun (WGS) entry which is preliminary data.</text>
</comment>
<accession>A0A9W4E948</accession>
<organism evidence="3 4">
    <name type="scientific">Actinacidiphila bryophytorum</name>
    <dbReference type="NCBI Taxonomy" id="1436133"/>
    <lineage>
        <taxon>Bacteria</taxon>
        <taxon>Bacillati</taxon>
        <taxon>Actinomycetota</taxon>
        <taxon>Actinomycetes</taxon>
        <taxon>Kitasatosporales</taxon>
        <taxon>Streptomycetaceae</taxon>
        <taxon>Actinacidiphila</taxon>
    </lineage>
</organism>
<dbReference type="AlphaFoldDB" id="A0A9W4E948"/>
<dbReference type="Gene3D" id="3.40.50.80">
    <property type="entry name" value="Nucleotide-binding domain of ferredoxin-NADP reductase (FNR) module"/>
    <property type="match status" value="1"/>
</dbReference>
<gene>
    <name evidence="3" type="ORF">SBRY_160026</name>
</gene>
<evidence type="ECO:0000313" key="3">
    <source>
        <dbReference type="EMBL" id="CAG7623318.1"/>
    </source>
</evidence>
<dbReference type="EC" id="1.14.12.17" evidence="3"/>
<proteinExistence type="predicted"/>
<name>A0A9W4E948_9ACTN</name>
<keyword evidence="3" id="KW-0560">Oxidoreductase</keyword>
<protein>
    <submittedName>
        <fullName evidence="3">Flavohemoprotein (Hemoglobin-like protein) (Flavohemoglobin) (Nitric oxide dioxygenase)</fullName>
        <ecNumber evidence="3">1.14.12.17</ecNumber>
    </submittedName>
</protein>
<evidence type="ECO:0000313" key="4">
    <source>
        <dbReference type="Proteomes" id="UP001153328"/>
    </source>
</evidence>
<reference evidence="3" key="1">
    <citation type="submission" date="2021-06" db="EMBL/GenBank/DDBJ databases">
        <authorList>
            <person name="Arsene-Ploetze F."/>
        </authorList>
    </citation>
    <scope>NUCLEOTIDE SEQUENCE</scope>
    <source>
        <strain evidence="3">SBRY1</strain>
    </source>
</reference>
<dbReference type="PANTHER" id="PTHR47354:SF5">
    <property type="entry name" value="PROTEIN RFBI"/>
    <property type="match status" value="1"/>
</dbReference>
<dbReference type="Proteomes" id="UP001153328">
    <property type="component" value="Unassembled WGS sequence"/>
</dbReference>
<feature type="domain" description="Oxidoreductase FAD/NAD(P)-binding" evidence="2">
    <location>
        <begin position="2"/>
        <end position="99"/>
    </location>
</feature>
<dbReference type="InterPro" id="IPR001433">
    <property type="entry name" value="OxRdtase_FAD/NAD-bd"/>
</dbReference>
<keyword evidence="3" id="KW-0223">Dioxygenase</keyword>
<dbReference type="Pfam" id="PF00175">
    <property type="entry name" value="NAD_binding_1"/>
    <property type="match status" value="1"/>
</dbReference>
<dbReference type="SUPFAM" id="SSF52343">
    <property type="entry name" value="Ferredoxin reductase-like, C-terminal NADP-linked domain"/>
    <property type="match status" value="1"/>
</dbReference>
<dbReference type="InterPro" id="IPR050415">
    <property type="entry name" value="MRET"/>
</dbReference>
<dbReference type="InterPro" id="IPR039261">
    <property type="entry name" value="FNR_nucleotide-bd"/>
</dbReference>
<comment type="cofactor">
    <cofactor evidence="1">
        <name>FAD</name>
        <dbReference type="ChEBI" id="CHEBI:57692"/>
    </cofactor>
</comment>